<name>A0ABR9X5B3_9RHOB</name>
<dbReference type="EMBL" id="JADFFK010000013">
    <property type="protein sequence ID" value="MBE9638701.1"/>
    <property type="molecule type" value="Genomic_DNA"/>
</dbReference>
<dbReference type="InterPro" id="IPR027417">
    <property type="entry name" value="P-loop_NTPase"/>
</dbReference>
<dbReference type="PANTHER" id="PTHR42771">
    <property type="entry name" value="IRON(3+)-HYDROXAMATE IMPORT ATP-BINDING PROTEIN FHUC"/>
    <property type="match status" value="1"/>
</dbReference>
<reference evidence="11 12" key="1">
    <citation type="journal article" date="2021" name="Int. J. Syst. Evol. Microbiol.">
        <title>Salipiger mangrovisoli sp. nov., isolated from mangrove soil and the proposal for the reclassification of Paraphaeobacter pallidus as Salipiger pallidus comb. nov.</title>
        <authorList>
            <person name="Du J."/>
            <person name="Liu Y."/>
            <person name="Pei T."/>
            <person name="Deng M.R."/>
            <person name="Zhu H."/>
        </authorList>
    </citation>
    <scope>NUCLEOTIDE SEQUENCE [LARGE SCALE GENOMIC DNA]</scope>
    <source>
        <strain evidence="11 12">6D45A</strain>
    </source>
</reference>
<proteinExistence type="predicted"/>
<dbReference type="InterPro" id="IPR003439">
    <property type="entry name" value="ABC_transporter-like_ATP-bd"/>
</dbReference>
<accession>A0ABR9X5B3</accession>
<gene>
    <name evidence="11" type="ORF">IQ782_17730</name>
</gene>
<organism evidence="11 12">
    <name type="scientific">Salipiger mangrovisoli</name>
    <dbReference type="NCBI Taxonomy" id="2865933"/>
    <lineage>
        <taxon>Bacteria</taxon>
        <taxon>Pseudomonadati</taxon>
        <taxon>Pseudomonadota</taxon>
        <taxon>Alphaproteobacteria</taxon>
        <taxon>Rhodobacterales</taxon>
        <taxon>Roseobacteraceae</taxon>
        <taxon>Salipiger</taxon>
    </lineage>
</organism>
<evidence type="ECO:0000256" key="8">
    <source>
        <dbReference type="ARBA" id="ARBA00023065"/>
    </source>
</evidence>
<evidence type="ECO:0000259" key="10">
    <source>
        <dbReference type="PROSITE" id="PS50893"/>
    </source>
</evidence>
<evidence type="ECO:0000313" key="11">
    <source>
        <dbReference type="EMBL" id="MBE9638701.1"/>
    </source>
</evidence>
<evidence type="ECO:0000256" key="1">
    <source>
        <dbReference type="ARBA" id="ARBA00004202"/>
    </source>
</evidence>
<evidence type="ECO:0000256" key="5">
    <source>
        <dbReference type="ARBA" id="ARBA00022741"/>
    </source>
</evidence>
<protein>
    <submittedName>
        <fullName evidence="11">ABC transporter ATP-binding protein</fullName>
    </submittedName>
</protein>
<evidence type="ECO:0000313" key="12">
    <source>
        <dbReference type="Proteomes" id="UP000607796"/>
    </source>
</evidence>
<keyword evidence="8" id="KW-0406">Ion transport</keyword>
<dbReference type="InterPro" id="IPR051535">
    <property type="entry name" value="Siderophore_ABC-ATPase"/>
</dbReference>
<dbReference type="InterPro" id="IPR003593">
    <property type="entry name" value="AAA+_ATPase"/>
</dbReference>
<dbReference type="Gene3D" id="3.40.50.300">
    <property type="entry name" value="P-loop containing nucleotide triphosphate hydrolases"/>
    <property type="match status" value="1"/>
</dbReference>
<dbReference type="Pfam" id="PF00005">
    <property type="entry name" value="ABC_tran"/>
    <property type="match status" value="1"/>
</dbReference>
<keyword evidence="2" id="KW-0813">Transport</keyword>
<evidence type="ECO:0000256" key="2">
    <source>
        <dbReference type="ARBA" id="ARBA00022448"/>
    </source>
</evidence>
<evidence type="ECO:0000256" key="6">
    <source>
        <dbReference type="ARBA" id="ARBA00022840"/>
    </source>
</evidence>
<evidence type="ECO:0000256" key="9">
    <source>
        <dbReference type="ARBA" id="ARBA00023136"/>
    </source>
</evidence>
<keyword evidence="12" id="KW-1185">Reference proteome</keyword>
<dbReference type="SUPFAM" id="SSF52540">
    <property type="entry name" value="P-loop containing nucleoside triphosphate hydrolases"/>
    <property type="match status" value="1"/>
</dbReference>
<feature type="domain" description="ABC transporter" evidence="10">
    <location>
        <begin position="1"/>
        <end position="222"/>
    </location>
</feature>
<dbReference type="SMART" id="SM00382">
    <property type="entry name" value="AAA"/>
    <property type="match status" value="1"/>
</dbReference>
<dbReference type="PANTHER" id="PTHR42771:SF2">
    <property type="entry name" value="IRON(3+)-HYDROXAMATE IMPORT ATP-BINDING PROTEIN FHUC"/>
    <property type="match status" value="1"/>
</dbReference>
<dbReference type="PROSITE" id="PS50893">
    <property type="entry name" value="ABC_TRANSPORTER_2"/>
    <property type="match status" value="1"/>
</dbReference>
<keyword evidence="6 11" id="KW-0067">ATP-binding</keyword>
<evidence type="ECO:0000256" key="3">
    <source>
        <dbReference type="ARBA" id="ARBA00022475"/>
    </source>
</evidence>
<keyword evidence="9" id="KW-0472">Membrane</keyword>
<comment type="caution">
    <text evidence="11">The sequence shown here is derived from an EMBL/GenBank/DDBJ whole genome shotgun (WGS) entry which is preliminary data.</text>
</comment>
<dbReference type="PROSITE" id="PS00211">
    <property type="entry name" value="ABC_TRANSPORTER_1"/>
    <property type="match status" value="1"/>
</dbReference>
<comment type="subcellular location">
    <subcellularLocation>
        <location evidence="1">Cell membrane</location>
        <topology evidence="1">Peripheral membrane protein</topology>
    </subcellularLocation>
</comment>
<evidence type="ECO:0000256" key="4">
    <source>
        <dbReference type="ARBA" id="ARBA00022496"/>
    </source>
</evidence>
<keyword evidence="7" id="KW-0408">Iron</keyword>
<sequence length="245" mass="26311">MHDISLRFRPGRFTALVGANGSGKSSLMRCLIGLAAPEAGRVLLDGRPLASQTRRQIARRLAYLPQSSICPDHLTVGELVELAGFARTGLFGTVRAADREGYREALRTVGLAGKAARQLSRLSGGERQRAFIALALAQDTPVLLMDEPVNHLDLKYQYAVLDLLRDLVTGQGKTLVVVLHDLNLALAYADDAVLLKQGRVLAQGPARQVLDARAVAEGFGIAADLRDLGGRRLCLPKGAQMIGMP</sequence>
<evidence type="ECO:0000256" key="7">
    <source>
        <dbReference type="ARBA" id="ARBA00023004"/>
    </source>
</evidence>
<dbReference type="InterPro" id="IPR017871">
    <property type="entry name" value="ABC_transporter-like_CS"/>
</dbReference>
<dbReference type="GO" id="GO:0005524">
    <property type="term" value="F:ATP binding"/>
    <property type="evidence" value="ECO:0007669"/>
    <property type="project" value="UniProtKB-KW"/>
</dbReference>
<dbReference type="Proteomes" id="UP000607796">
    <property type="component" value="Unassembled WGS sequence"/>
</dbReference>
<keyword evidence="4" id="KW-0410">Iron transport</keyword>
<dbReference type="CDD" id="cd03214">
    <property type="entry name" value="ABC_Iron-Siderophores_B12_Hemin"/>
    <property type="match status" value="1"/>
</dbReference>
<keyword evidence="5" id="KW-0547">Nucleotide-binding</keyword>
<keyword evidence="3" id="KW-1003">Cell membrane</keyword>